<feature type="signal peptide" evidence="5">
    <location>
        <begin position="1"/>
        <end position="30"/>
    </location>
</feature>
<sequence>MYDLARREFIVQGSAAVAALAVFTSQFAQAFPSRAGETVIPWLDQPQPNPVPAVIQSQLVWEDMDSWVTPNEKFFSIAHFDRPTIDANAWKLEIDGLVKKPLSLSLADLKARPRQEVVFTVECSGNHGFPFFTGGIGNARWAGTPLAAILEEAGVKENGIEVVFWGTDVGDIALKDDNRDVKMHQNFARSMSLADAMSPNNILCYEMNGVALPPPNGSPVRLIAPGWYGIANVKWLKRIEIRNTRFMSLLMGRDYVTIREEEHNGETVWAETSVGRALLKSAPARVTRSDAGYRISGAAWGAPIAKVEVKVDDGPWLEATIDHGEEAEFAWKVWYLDWKDPSKGEHTVTSRATDMAGQIQPAMDDPWITKKHTYWESNGQVTRRIGIA</sequence>
<dbReference type="EMBL" id="WUEZ01000010">
    <property type="protein sequence ID" value="NEI34456.1"/>
    <property type="molecule type" value="Genomic_DNA"/>
</dbReference>
<keyword evidence="4" id="KW-0560">Oxidoreductase</keyword>
<dbReference type="InterPro" id="IPR008335">
    <property type="entry name" value="Mopterin_OxRdtase_euk"/>
</dbReference>
<dbReference type="SUPFAM" id="SSF56524">
    <property type="entry name" value="Oxidoreductase molybdopterin-binding domain"/>
    <property type="match status" value="1"/>
</dbReference>
<dbReference type="AlphaFoldDB" id="A0A179BUR6"/>
<dbReference type="CDD" id="cd02110">
    <property type="entry name" value="SO_family_Moco_dimer"/>
    <property type="match status" value="1"/>
</dbReference>
<name>A0A179BUR6_RHILE</name>
<organism evidence="9">
    <name type="scientific">Rhizobium leguminosarum</name>
    <dbReference type="NCBI Taxonomy" id="384"/>
    <lineage>
        <taxon>Bacteria</taxon>
        <taxon>Pseudomonadati</taxon>
        <taxon>Pseudomonadota</taxon>
        <taxon>Alphaproteobacteria</taxon>
        <taxon>Hyphomicrobiales</taxon>
        <taxon>Rhizobiaceae</taxon>
        <taxon>Rhizobium/Agrobacterium group</taxon>
        <taxon>Rhizobium</taxon>
    </lineage>
</organism>
<feature type="domain" description="Moybdenum cofactor oxidoreductase dimerisation" evidence="7">
    <location>
        <begin position="290"/>
        <end position="366"/>
    </location>
</feature>
<evidence type="ECO:0000256" key="1">
    <source>
        <dbReference type="ARBA" id="ARBA00001924"/>
    </source>
</evidence>
<dbReference type="SUPFAM" id="SSF81296">
    <property type="entry name" value="E set domains"/>
    <property type="match status" value="1"/>
</dbReference>
<dbReference type="EMBL" id="LWBS01000109">
    <property type="protein sequence ID" value="OAP95448.1"/>
    <property type="molecule type" value="Genomic_DNA"/>
</dbReference>
<dbReference type="Pfam" id="PF00174">
    <property type="entry name" value="Oxidored_molyb"/>
    <property type="match status" value="1"/>
</dbReference>
<reference evidence="8 10" key="2">
    <citation type="submission" date="2019-12" db="EMBL/GenBank/DDBJ databases">
        <title>Rhizobium genotypes associated with high levels of biological nitrogen fixation by grain legumes in a temperate-maritime cropping system.</title>
        <authorList>
            <person name="Maluk M."/>
            <person name="Francesc Ferrando Molina F."/>
            <person name="Lopez Del Egido L."/>
            <person name="Lafos M."/>
            <person name="Langarica-Fuentes A."/>
            <person name="Gebre Yohannes G."/>
            <person name="Young M.W."/>
            <person name="Martin P."/>
            <person name="Gantlett R."/>
            <person name="Kenicer G."/>
            <person name="Hawes C."/>
            <person name="Begg G.S."/>
            <person name="Quilliam R.S."/>
            <person name="Squire G.R."/>
            <person name="Poole P.S."/>
            <person name="Young P.W."/>
            <person name="Iannetta P.M."/>
            <person name="James E.K."/>
        </authorList>
    </citation>
    <scope>NUCLEOTIDE SEQUENCE [LARGE SCALE GENOMIC DNA]</scope>
    <source>
        <strain evidence="8 10">JHI1096</strain>
    </source>
</reference>
<dbReference type="Proteomes" id="UP000471560">
    <property type="component" value="Unassembled WGS sequence"/>
</dbReference>
<evidence type="ECO:0000259" key="7">
    <source>
        <dbReference type="Pfam" id="PF03404"/>
    </source>
</evidence>
<dbReference type="Gene3D" id="3.90.420.10">
    <property type="entry name" value="Oxidoreductase, molybdopterin-binding domain"/>
    <property type="match status" value="1"/>
</dbReference>
<protein>
    <submittedName>
        <fullName evidence="8">Molybdopterin-dependent oxidoreductase</fullName>
    </submittedName>
    <submittedName>
        <fullName evidence="9">Sulfite oxidase</fullName>
    </submittedName>
</protein>
<dbReference type="GO" id="GO:0030151">
    <property type="term" value="F:molybdenum ion binding"/>
    <property type="evidence" value="ECO:0007669"/>
    <property type="project" value="InterPro"/>
</dbReference>
<accession>A0A179BUR6</accession>
<proteinExistence type="predicted"/>
<evidence type="ECO:0000256" key="2">
    <source>
        <dbReference type="ARBA" id="ARBA00022505"/>
    </source>
</evidence>
<dbReference type="InterPro" id="IPR006311">
    <property type="entry name" value="TAT_signal"/>
</dbReference>
<evidence type="ECO:0000259" key="6">
    <source>
        <dbReference type="Pfam" id="PF00174"/>
    </source>
</evidence>
<dbReference type="PROSITE" id="PS51318">
    <property type="entry name" value="TAT"/>
    <property type="match status" value="1"/>
</dbReference>
<feature type="domain" description="Oxidoreductase molybdopterin-binding" evidence="6">
    <location>
        <begin position="79"/>
        <end position="246"/>
    </location>
</feature>
<dbReference type="RefSeq" id="WP_064246706.1">
    <property type="nucleotide sequence ID" value="NZ_CAXUSC020000003.1"/>
</dbReference>
<dbReference type="InterPro" id="IPR036374">
    <property type="entry name" value="OxRdtase_Mopterin-bd_sf"/>
</dbReference>
<dbReference type="InterPro" id="IPR014756">
    <property type="entry name" value="Ig_E-set"/>
</dbReference>
<dbReference type="GO" id="GO:0008482">
    <property type="term" value="F:sulfite oxidase activity"/>
    <property type="evidence" value="ECO:0007669"/>
    <property type="project" value="TreeGrafter"/>
</dbReference>
<dbReference type="PANTHER" id="PTHR19372">
    <property type="entry name" value="SULFITE REDUCTASE"/>
    <property type="match status" value="1"/>
</dbReference>
<comment type="cofactor">
    <cofactor evidence="1">
        <name>Mo-molybdopterin</name>
        <dbReference type="ChEBI" id="CHEBI:71302"/>
    </cofactor>
</comment>
<evidence type="ECO:0000256" key="5">
    <source>
        <dbReference type="SAM" id="SignalP"/>
    </source>
</evidence>
<dbReference type="PANTHER" id="PTHR19372:SF7">
    <property type="entry name" value="SULFITE OXIDASE, MITOCHONDRIAL"/>
    <property type="match status" value="1"/>
</dbReference>
<gene>
    <name evidence="9" type="ORF">A4U53_00990</name>
    <name evidence="8" type="ORF">GR204_10670</name>
</gene>
<comment type="caution">
    <text evidence="9">The sequence shown here is derived from an EMBL/GenBank/DDBJ whole genome shotgun (WGS) entry which is preliminary data.</text>
</comment>
<feature type="chain" id="PRO_5036010293" evidence="5">
    <location>
        <begin position="31"/>
        <end position="388"/>
    </location>
</feature>
<evidence type="ECO:0000256" key="3">
    <source>
        <dbReference type="ARBA" id="ARBA00022723"/>
    </source>
</evidence>
<dbReference type="Pfam" id="PF03404">
    <property type="entry name" value="Mo-co_dimer"/>
    <property type="match status" value="1"/>
</dbReference>
<keyword evidence="5" id="KW-0732">Signal</keyword>
<dbReference type="GO" id="GO:0020037">
    <property type="term" value="F:heme binding"/>
    <property type="evidence" value="ECO:0007669"/>
    <property type="project" value="TreeGrafter"/>
</dbReference>
<dbReference type="GO" id="GO:0006790">
    <property type="term" value="P:sulfur compound metabolic process"/>
    <property type="evidence" value="ECO:0007669"/>
    <property type="project" value="TreeGrafter"/>
</dbReference>
<dbReference type="InterPro" id="IPR005066">
    <property type="entry name" value="MoCF_OxRdtse_dimer"/>
</dbReference>
<dbReference type="Gene3D" id="2.60.40.650">
    <property type="match status" value="1"/>
</dbReference>
<dbReference type="GO" id="GO:0043546">
    <property type="term" value="F:molybdopterin cofactor binding"/>
    <property type="evidence" value="ECO:0007669"/>
    <property type="project" value="TreeGrafter"/>
</dbReference>
<dbReference type="InterPro" id="IPR000572">
    <property type="entry name" value="OxRdtase_Mopterin-bd_dom"/>
</dbReference>
<keyword evidence="3" id="KW-0479">Metal-binding</keyword>
<evidence type="ECO:0000313" key="10">
    <source>
        <dbReference type="Proteomes" id="UP000471560"/>
    </source>
</evidence>
<dbReference type="PRINTS" id="PR00407">
    <property type="entry name" value="EUMOPTERIN"/>
</dbReference>
<evidence type="ECO:0000256" key="4">
    <source>
        <dbReference type="ARBA" id="ARBA00023002"/>
    </source>
</evidence>
<evidence type="ECO:0000313" key="8">
    <source>
        <dbReference type="EMBL" id="NEI34456.1"/>
    </source>
</evidence>
<evidence type="ECO:0000313" key="9">
    <source>
        <dbReference type="EMBL" id="OAP95448.1"/>
    </source>
</evidence>
<keyword evidence="2" id="KW-0500">Molybdenum</keyword>
<reference evidence="9" key="1">
    <citation type="submission" date="2016-04" db="EMBL/GenBank/DDBJ databases">
        <title>Fast-growing isolate from the root nodules of Vavilovia formosa.</title>
        <authorList>
            <person name="Kimeklis A."/>
            <person name="Safronova V."/>
            <person name="Belimov A."/>
            <person name="Andronov E."/>
        </authorList>
    </citation>
    <scope>NUCLEOTIDE SEQUENCE [LARGE SCALE GENOMIC DNA]</scope>
    <source>
        <strain evidence="9">Vaf-46</strain>
    </source>
</reference>